<feature type="domain" description="Spermatogenesis-associated protein 20-like TRX" evidence="1">
    <location>
        <begin position="7"/>
        <end position="167"/>
    </location>
</feature>
<dbReference type="EMBL" id="JAPYKS010000045">
    <property type="protein sequence ID" value="MEI9412992.1"/>
    <property type="molecule type" value="Genomic_DNA"/>
</dbReference>
<gene>
    <name evidence="2" type="ORF">O7A60_30240</name>
</gene>
<dbReference type="InterPro" id="IPR012341">
    <property type="entry name" value="6hp_glycosidase-like_sf"/>
</dbReference>
<dbReference type="SUPFAM" id="SSF48208">
    <property type="entry name" value="Six-hairpin glycosidases"/>
    <property type="match status" value="1"/>
</dbReference>
<evidence type="ECO:0000259" key="1">
    <source>
        <dbReference type="Pfam" id="PF03190"/>
    </source>
</evidence>
<proteinExistence type="predicted"/>
<name>A0ABU8L4T1_9HYPH</name>
<dbReference type="InterPro" id="IPR024705">
    <property type="entry name" value="Ssp411"/>
</dbReference>
<evidence type="ECO:0000313" key="2">
    <source>
        <dbReference type="EMBL" id="MEI9412992.1"/>
    </source>
</evidence>
<dbReference type="PIRSF" id="PIRSF006402">
    <property type="entry name" value="UCP006402_thioredoxin"/>
    <property type="match status" value="1"/>
</dbReference>
<dbReference type="Gene3D" id="1.50.10.10">
    <property type="match status" value="1"/>
</dbReference>
<reference evidence="2 3" key="1">
    <citation type="submission" date="2022-12" db="EMBL/GenBank/DDBJ databases">
        <authorList>
            <person name="Muema E."/>
        </authorList>
    </citation>
    <scope>NUCLEOTIDE SEQUENCE [LARGE SCALE GENOMIC DNA]</scope>
    <source>
        <strain evidence="3">1326</strain>
    </source>
</reference>
<accession>A0ABU8L4T1</accession>
<dbReference type="PANTHER" id="PTHR42899:SF1">
    <property type="entry name" value="SPERMATOGENESIS-ASSOCIATED PROTEIN 20"/>
    <property type="match status" value="1"/>
</dbReference>
<protein>
    <submittedName>
        <fullName evidence="2">Thioredoxin domain-containing protein</fullName>
    </submittedName>
</protein>
<dbReference type="InterPro" id="IPR008928">
    <property type="entry name" value="6-hairpin_glycosidase_sf"/>
</dbReference>
<dbReference type="Pfam" id="PF03190">
    <property type="entry name" value="Thioredox_DsbH"/>
    <property type="match status" value="1"/>
</dbReference>
<dbReference type="PANTHER" id="PTHR42899">
    <property type="entry name" value="SPERMATOGENESIS-ASSOCIATED PROTEIN 20"/>
    <property type="match status" value="1"/>
</dbReference>
<comment type="caution">
    <text evidence="2">The sequence shown here is derived from an EMBL/GenBank/DDBJ whole genome shotgun (WGS) entry which is preliminary data.</text>
</comment>
<evidence type="ECO:0000313" key="3">
    <source>
        <dbReference type="Proteomes" id="UP001387293"/>
    </source>
</evidence>
<keyword evidence="3" id="KW-1185">Reference proteome</keyword>
<dbReference type="RefSeq" id="WP_337109331.1">
    <property type="nucleotide sequence ID" value="NZ_JAPYKS010000045.1"/>
</dbReference>
<dbReference type="SUPFAM" id="SSF52833">
    <property type="entry name" value="Thioredoxin-like"/>
    <property type="match status" value="1"/>
</dbReference>
<organism evidence="2 3">
    <name type="scientific">Mesorhizobium salmacidum</name>
    <dbReference type="NCBI Taxonomy" id="3015171"/>
    <lineage>
        <taxon>Bacteria</taxon>
        <taxon>Pseudomonadati</taxon>
        <taxon>Pseudomonadota</taxon>
        <taxon>Alphaproteobacteria</taxon>
        <taxon>Hyphomicrobiales</taxon>
        <taxon>Phyllobacteriaceae</taxon>
        <taxon>Mesorhizobium</taxon>
    </lineage>
</organism>
<sequence>MTLPAQNLLADEASPYLQQHSGNPVHWRGWSPASLEEAKALDRPILLSIGYAACHWCHVMAHESFENDDVAAVMNRLFVNIKVDREERPDIDQIYMAALSSMGEQGGWPLTMFLTPDGKPFWGGTYFPREPRYGRPGFIQVMEAVDKAWREKRASLHQSADGLTSHVEARLSATHSKALLDRDALSDLAGRVSGMIDRDRGGLAGAPKFPNAPFMQTLWLSWLRDGNAAHRDDVLIGLEHMLSGGIYDHIGGGLSRYSTDAEWLVPHFEKMLYDNAQLIRFCNWALAATGNDLFRVRIEDTVDWLLREMCVDVGAFAASLDADSDGEEGLFYTWSREEIESVLGDDSALFFNYFTLSSPPGWEGKPVVHQTLSQQALWATGREQLVPFKARLLAAREERVRPGLDAKTLTDWNGLMIAALAEAGRSLARPDWIEAAAKAFAHISAASRDNRLPHSMLGIRKLFPALSSDYAAMTTAAISLFEATGDWNYVDKASRFLEQLDHWHADAQGTGYYLTASDSTDVPIRIRGDVDEAIPSATSQIIEAQVRLASATGNLDLQEKAWKTAEHAAGRAAHQAYGQAGIVNACALAIEPLKLVVVDDPEDQKLVPVVNRNPDPRRVDIVVPIGTAANRPLLPGGILPPTNRRGAWLCTGQVCLPVVADPDELEGLLRSSSSYSAARSDATHRGP</sequence>
<dbReference type="InterPro" id="IPR004879">
    <property type="entry name" value="Ssp411-like_TRX"/>
</dbReference>
<dbReference type="CDD" id="cd02955">
    <property type="entry name" value="SSP411"/>
    <property type="match status" value="1"/>
</dbReference>
<dbReference type="Gene3D" id="3.40.30.10">
    <property type="entry name" value="Glutaredoxin"/>
    <property type="match status" value="1"/>
</dbReference>
<dbReference type="InterPro" id="IPR036249">
    <property type="entry name" value="Thioredoxin-like_sf"/>
</dbReference>
<dbReference type="Proteomes" id="UP001387293">
    <property type="component" value="Unassembled WGS sequence"/>
</dbReference>